<keyword evidence="1 7" id="KW-0004">4Fe-4S</keyword>
<dbReference type="Proteomes" id="UP000736328">
    <property type="component" value="Unassembled WGS sequence"/>
</dbReference>
<dbReference type="FunFam" id="3.20.20.20:FF:000001">
    <property type="entry name" value="4-hydroxy-3-methylbut-2-en-1-yl diphosphate synthase (flavodoxin)"/>
    <property type="match status" value="1"/>
</dbReference>
<evidence type="ECO:0000259" key="8">
    <source>
        <dbReference type="Pfam" id="PF04551"/>
    </source>
</evidence>
<comment type="similarity">
    <text evidence="7">Belongs to the IspG family.</text>
</comment>
<comment type="pathway">
    <text evidence="7">Isoprenoid biosynthesis; isopentenyl diphosphate biosynthesis via DXP pathway; isopentenyl diphosphate from 1-deoxy-D-xylulose 5-phosphate: step 5/6.</text>
</comment>
<dbReference type="InterPro" id="IPR058578">
    <property type="entry name" value="IspG_TIM"/>
</dbReference>
<dbReference type="PANTHER" id="PTHR30454:SF0">
    <property type="entry name" value="4-HYDROXY-3-METHYLBUT-2-EN-1-YL DIPHOSPHATE SYNTHASE (FERREDOXIN), CHLOROPLASTIC"/>
    <property type="match status" value="1"/>
</dbReference>
<feature type="binding site" evidence="7">
    <location>
        <position position="315"/>
    </location>
    <ligand>
        <name>[4Fe-4S] cluster</name>
        <dbReference type="ChEBI" id="CHEBI:49883"/>
    </ligand>
</feature>
<evidence type="ECO:0000313" key="10">
    <source>
        <dbReference type="EMBL" id="MBI4727488.1"/>
    </source>
</evidence>
<keyword evidence="6 7" id="KW-0414">Isoprene biosynthesis</keyword>
<dbReference type="PIRSF" id="PIRSF004640">
    <property type="entry name" value="IspG"/>
    <property type="match status" value="1"/>
</dbReference>
<dbReference type="Pfam" id="PF04551">
    <property type="entry name" value="GcpE"/>
    <property type="match status" value="1"/>
</dbReference>
<dbReference type="EMBL" id="JACQXR010000132">
    <property type="protein sequence ID" value="MBI4727488.1"/>
    <property type="molecule type" value="Genomic_DNA"/>
</dbReference>
<keyword evidence="5 7" id="KW-0411">Iron-sulfur</keyword>
<proteinExistence type="inferred from homology"/>
<keyword evidence="3 7" id="KW-0560">Oxidoreductase</keyword>
<comment type="cofactor">
    <cofactor evidence="7">
        <name>[4Fe-4S] cluster</name>
        <dbReference type="ChEBI" id="CHEBI:49883"/>
    </cofactor>
    <text evidence="7">Binds 1 [4Fe-4S] cluster.</text>
</comment>
<comment type="caution">
    <text evidence="10">The sequence shown here is derived from an EMBL/GenBank/DDBJ whole genome shotgun (WGS) entry which is preliminary data.</text>
</comment>
<dbReference type="PANTHER" id="PTHR30454">
    <property type="entry name" value="4-HYDROXY-3-METHYLBUT-2-EN-1-YL DIPHOSPHATE SYNTHASE"/>
    <property type="match status" value="1"/>
</dbReference>
<evidence type="ECO:0000259" key="9">
    <source>
        <dbReference type="Pfam" id="PF26540"/>
    </source>
</evidence>
<dbReference type="GO" id="GO:0019288">
    <property type="term" value="P:isopentenyl diphosphate biosynthetic process, methylerythritol 4-phosphate pathway"/>
    <property type="evidence" value="ECO:0007669"/>
    <property type="project" value="UniProtKB-UniRule"/>
</dbReference>
<dbReference type="GO" id="GO:0005506">
    <property type="term" value="F:iron ion binding"/>
    <property type="evidence" value="ECO:0007669"/>
    <property type="project" value="InterPro"/>
</dbReference>
<protein>
    <recommendedName>
        <fullName evidence="7">4-hydroxy-3-methylbut-2-en-1-yl diphosphate synthase (flavodoxin)</fullName>
        <ecNumber evidence="7">1.17.7.3</ecNumber>
    </recommendedName>
    <alternativeName>
        <fullName evidence="7">1-hydroxy-2-methyl-2-(E)-butenyl 4-diphosphate synthase</fullName>
    </alternativeName>
</protein>
<dbReference type="AlphaFoldDB" id="A0A933MKZ0"/>
<dbReference type="SUPFAM" id="SSF56014">
    <property type="entry name" value="Nitrite and sulphite reductase 4Fe-4S domain-like"/>
    <property type="match status" value="1"/>
</dbReference>
<dbReference type="Gene3D" id="3.30.413.10">
    <property type="entry name" value="Sulfite Reductase Hemoprotein, domain 1"/>
    <property type="match status" value="1"/>
</dbReference>
<organism evidence="10 11">
    <name type="scientific">candidate division TA06 bacterium</name>
    <dbReference type="NCBI Taxonomy" id="2250710"/>
    <lineage>
        <taxon>Bacteria</taxon>
        <taxon>Bacteria division TA06</taxon>
    </lineage>
</organism>
<dbReference type="InterPro" id="IPR016425">
    <property type="entry name" value="IspG_bac"/>
</dbReference>
<dbReference type="SUPFAM" id="SSF51717">
    <property type="entry name" value="Dihydropteroate synthetase-like"/>
    <property type="match status" value="1"/>
</dbReference>
<reference evidence="10" key="1">
    <citation type="submission" date="2020-07" db="EMBL/GenBank/DDBJ databases">
        <title>Huge and variable diversity of episymbiotic CPR bacteria and DPANN archaea in groundwater ecosystems.</title>
        <authorList>
            <person name="He C.Y."/>
            <person name="Keren R."/>
            <person name="Whittaker M."/>
            <person name="Farag I.F."/>
            <person name="Doudna J."/>
            <person name="Cate J.H.D."/>
            <person name="Banfield J.F."/>
        </authorList>
    </citation>
    <scope>NUCLEOTIDE SEQUENCE</scope>
    <source>
        <strain evidence="10">NC_groundwater_1520_Pr4_B-0.1um_53_5</strain>
    </source>
</reference>
<evidence type="ECO:0000256" key="1">
    <source>
        <dbReference type="ARBA" id="ARBA00022485"/>
    </source>
</evidence>
<dbReference type="EC" id="1.17.7.3" evidence="7"/>
<feature type="binding site" evidence="7">
    <location>
        <position position="273"/>
    </location>
    <ligand>
        <name>[4Fe-4S] cluster</name>
        <dbReference type="ChEBI" id="CHEBI:49883"/>
    </ligand>
</feature>
<feature type="domain" description="IspG C-terminal" evidence="9">
    <location>
        <begin position="270"/>
        <end position="357"/>
    </location>
</feature>
<comment type="catalytic activity">
    <reaction evidence="7">
        <text>(2E)-4-hydroxy-3-methylbut-2-enyl diphosphate + oxidized [flavodoxin] + H2O + 2 H(+) = 2-C-methyl-D-erythritol 2,4-cyclic diphosphate + reduced [flavodoxin]</text>
        <dbReference type="Rhea" id="RHEA:43604"/>
        <dbReference type="Rhea" id="RHEA-COMP:10622"/>
        <dbReference type="Rhea" id="RHEA-COMP:10623"/>
        <dbReference type="ChEBI" id="CHEBI:15377"/>
        <dbReference type="ChEBI" id="CHEBI:15378"/>
        <dbReference type="ChEBI" id="CHEBI:57618"/>
        <dbReference type="ChEBI" id="CHEBI:58210"/>
        <dbReference type="ChEBI" id="CHEBI:58483"/>
        <dbReference type="ChEBI" id="CHEBI:128753"/>
        <dbReference type="EC" id="1.17.7.3"/>
    </reaction>
</comment>
<dbReference type="GO" id="GO:0046429">
    <property type="term" value="F:4-hydroxy-3-methylbut-2-en-1-yl diphosphate synthase activity (ferredoxin)"/>
    <property type="evidence" value="ECO:0007669"/>
    <property type="project" value="UniProtKB-UniRule"/>
</dbReference>
<keyword evidence="2 7" id="KW-0479">Metal-binding</keyword>
<dbReference type="Gene3D" id="3.20.20.20">
    <property type="entry name" value="Dihydropteroate synthase-like"/>
    <property type="match status" value="1"/>
</dbReference>
<gene>
    <name evidence="7 10" type="primary">ispG</name>
    <name evidence="10" type="synonym">gcpE</name>
    <name evidence="10" type="ORF">HY768_09790</name>
</gene>
<dbReference type="Pfam" id="PF26540">
    <property type="entry name" value="GcpE_C"/>
    <property type="match status" value="1"/>
</dbReference>
<evidence type="ECO:0000313" key="11">
    <source>
        <dbReference type="Proteomes" id="UP000736328"/>
    </source>
</evidence>
<dbReference type="InterPro" id="IPR011005">
    <property type="entry name" value="Dihydropteroate_synth-like_sf"/>
</dbReference>
<evidence type="ECO:0000256" key="3">
    <source>
        <dbReference type="ARBA" id="ARBA00023002"/>
    </source>
</evidence>
<evidence type="ECO:0000256" key="6">
    <source>
        <dbReference type="ARBA" id="ARBA00023229"/>
    </source>
</evidence>
<feature type="binding site" evidence="7">
    <location>
        <position position="308"/>
    </location>
    <ligand>
        <name>[4Fe-4S] cluster</name>
        <dbReference type="ChEBI" id="CHEBI:49883"/>
    </ligand>
</feature>
<dbReference type="NCBIfam" id="TIGR00612">
    <property type="entry name" value="ispG_gcpE"/>
    <property type="match status" value="1"/>
</dbReference>
<feature type="binding site" evidence="7">
    <location>
        <position position="276"/>
    </location>
    <ligand>
        <name>[4Fe-4S] cluster</name>
        <dbReference type="ChEBI" id="CHEBI:49883"/>
    </ligand>
</feature>
<evidence type="ECO:0000256" key="7">
    <source>
        <dbReference type="HAMAP-Rule" id="MF_00159"/>
    </source>
</evidence>
<dbReference type="NCBIfam" id="NF001540">
    <property type="entry name" value="PRK00366.1"/>
    <property type="match status" value="1"/>
</dbReference>
<feature type="domain" description="IspG TIM-barrel" evidence="8">
    <location>
        <begin position="15"/>
        <end position="254"/>
    </location>
</feature>
<dbReference type="GO" id="GO:0051539">
    <property type="term" value="F:4 iron, 4 sulfur cluster binding"/>
    <property type="evidence" value="ECO:0007669"/>
    <property type="project" value="UniProtKB-UniRule"/>
</dbReference>
<sequence length="362" mass="38646">MSKNINDPTSPRAKTKTVKIGGFYIGGENPVSIQSMTNTDTADPKATLAQIKKLENAGCQIVRLAVPDQAAARALKLIRQGTKMPLVADIHFDHRLALMALEAGVDKLRINPGNIGSQDKIKQVVRAAAQRGVPIRIGVNAGSLEKDILARHGRLTALGLVESALRHVRILEDLGFTDIVISLKGSEVPMTIEAYRIMSRRSKYPLHLGITEAGTAYAGAIRSAVGIGSLLAQGIGDTVRVSLSGDPVKEVEAARIILQSLDLGSFGPVVLACPTCGRAKIDVERIASQVEKRIRNIKAPLKIAVMGCAVNGPGEARQADIGIAGGHRGRGLLFKKGKAVEMVDEKMMVVRLLAEINKMSQK</sequence>
<keyword evidence="4 7" id="KW-0408">Iron</keyword>
<name>A0A933MKZ0_UNCT6</name>
<dbReference type="InterPro" id="IPR004588">
    <property type="entry name" value="IspG_bac-typ"/>
</dbReference>
<evidence type="ECO:0000256" key="2">
    <source>
        <dbReference type="ARBA" id="ARBA00022723"/>
    </source>
</evidence>
<accession>A0A933MKZ0</accession>
<dbReference type="InterPro" id="IPR058579">
    <property type="entry name" value="IspG_C"/>
</dbReference>
<dbReference type="GO" id="GO:0141197">
    <property type="term" value="F:4-hydroxy-3-methylbut-2-enyl-diphosphate synthase activity (flavodoxin)"/>
    <property type="evidence" value="ECO:0007669"/>
    <property type="project" value="UniProtKB-EC"/>
</dbReference>
<dbReference type="HAMAP" id="MF_00159">
    <property type="entry name" value="IspG"/>
    <property type="match status" value="1"/>
</dbReference>
<dbReference type="InterPro" id="IPR045854">
    <property type="entry name" value="NO2/SO3_Rdtase_4Fe4S_sf"/>
</dbReference>
<evidence type="ECO:0000256" key="4">
    <source>
        <dbReference type="ARBA" id="ARBA00023004"/>
    </source>
</evidence>
<evidence type="ECO:0000256" key="5">
    <source>
        <dbReference type="ARBA" id="ARBA00023014"/>
    </source>
</evidence>
<comment type="function">
    <text evidence="7">Converts 2C-methyl-D-erythritol 2,4-cyclodiphosphate (ME-2,4cPP) into 1-hydroxy-2-methyl-2-(E)-butenyl 4-diphosphate.</text>
</comment>
<dbReference type="GO" id="GO:0016114">
    <property type="term" value="P:terpenoid biosynthetic process"/>
    <property type="evidence" value="ECO:0007669"/>
    <property type="project" value="InterPro"/>
</dbReference>